<sequence>MGVALRGDRKAEVMGDAAETYDDADVITQPMPGSLVDELRVESARLCLLPKDSQWAGFTAEMEQILSEVLASEKEEEEER</sequence>
<reference evidence="1" key="1">
    <citation type="submission" date="2020-04" db="EMBL/GenBank/DDBJ databases">
        <authorList>
            <person name="Chiriac C."/>
            <person name="Salcher M."/>
            <person name="Ghai R."/>
            <person name="Kavagutti S V."/>
        </authorList>
    </citation>
    <scope>NUCLEOTIDE SEQUENCE</scope>
</reference>
<proteinExistence type="predicted"/>
<protein>
    <submittedName>
        <fullName evidence="1">Uncharacterized protein</fullName>
    </submittedName>
</protein>
<accession>A0A6J5NIA6</accession>
<organism evidence="1">
    <name type="scientific">uncultured Caudovirales phage</name>
    <dbReference type="NCBI Taxonomy" id="2100421"/>
    <lineage>
        <taxon>Viruses</taxon>
        <taxon>Duplodnaviria</taxon>
        <taxon>Heunggongvirae</taxon>
        <taxon>Uroviricota</taxon>
        <taxon>Caudoviricetes</taxon>
        <taxon>Peduoviridae</taxon>
        <taxon>Maltschvirus</taxon>
        <taxon>Maltschvirus maltsch</taxon>
    </lineage>
</organism>
<dbReference type="EMBL" id="LR796623">
    <property type="protein sequence ID" value="CAB4155124.1"/>
    <property type="molecule type" value="Genomic_DNA"/>
</dbReference>
<evidence type="ECO:0000313" key="1">
    <source>
        <dbReference type="EMBL" id="CAB4155124.1"/>
    </source>
</evidence>
<name>A0A6J5NIA6_9CAUD</name>
<gene>
    <name evidence="1" type="ORF">UFOVP650_82</name>
</gene>